<dbReference type="Proteomes" id="UP001551210">
    <property type="component" value="Unassembled WGS sequence"/>
</dbReference>
<dbReference type="SUPFAM" id="SSF52266">
    <property type="entry name" value="SGNH hydrolase"/>
    <property type="match status" value="1"/>
</dbReference>
<dbReference type="EMBL" id="JBEZAM010000003">
    <property type="protein sequence ID" value="MEU7292314.1"/>
    <property type="molecule type" value="Genomic_DNA"/>
</dbReference>
<comment type="caution">
    <text evidence="2">The sequence shown here is derived from an EMBL/GenBank/DDBJ whole genome shotgun (WGS) entry which is preliminary data.</text>
</comment>
<evidence type="ECO:0008006" key="4">
    <source>
        <dbReference type="Google" id="ProtNLM"/>
    </source>
</evidence>
<dbReference type="RefSeq" id="WP_359204220.1">
    <property type="nucleotide sequence ID" value="NZ_JBEZAM010000003.1"/>
</dbReference>
<protein>
    <recommendedName>
        <fullName evidence="4">SGNH hydrolase-type esterase domain-containing protein</fullName>
    </recommendedName>
</protein>
<name>A0ABV3CQ23_STREX</name>
<feature type="compositionally biased region" description="Polar residues" evidence="1">
    <location>
        <begin position="188"/>
        <end position="204"/>
    </location>
</feature>
<sequence length="226" mass="24656">MADRWDAGMDYHLIACSGARTYNILRDPENGELAQIQQGYLDQNTTVVSISIGGNDSRFTHVIQKCLVPYGSDSCKDKLFDDHEPRIDRDVDGDGYIDTNRDGPYRGLPMEPALPALITDVVKGGHSRRRRRLVRDGARGPAGERTRPGPALRLPTVGRSAASAPPSPRSSPNGDWPAGCRGWPWPTPSRQATADSAIWSNATASPWKRSRTASTVLADPARRGAR</sequence>
<dbReference type="InterPro" id="IPR036514">
    <property type="entry name" value="SGNH_hydro_sf"/>
</dbReference>
<organism evidence="2 3">
    <name type="scientific">Streptomyces exfoliatus</name>
    <name type="common">Streptomyces hydrogenans</name>
    <dbReference type="NCBI Taxonomy" id="1905"/>
    <lineage>
        <taxon>Bacteria</taxon>
        <taxon>Bacillati</taxon>
        <taxon>Actinomycetota</taxon>
        <taxon>Actinomycetes</taxon>
        <taxon>Kitasatosporales</taxon>
        <taxon>Streptomycetaceae</taxon>
        <taxon>Streptomyces</taxon>
    </lineage>
</organism>
<dbReference type="Gene3D" id="3.40.50.1110">
    <property type="entry name" value="SGNH hydrolase"/>
    <property type="match status" value="1"/>
</dbReference>
<feature type="compositionally biased region" description="Basic and acidic residues" evidence="1">
    <location>
        <begin position="134"/>
        <end position="147"/>
    </location>
</feature>
<gene>
    <name evidence="2" type="ORF">AB0A76_03770</name>
</gene>
<proteinExistence type="predicted"/>
<evidence type="ECO:0000313" key="3">
    <source>
        <dbReference type="Proteomes" id="UP001551210"/>
    </source>
</evidence>
<keyword evidence="3" id="KW-1185">Reference proteome</keyword>
<reference evidence="2 3" key="1">
    <citation type="submission" date="2024-06" db="EMBL/GenBank/DDBJ databases">
        <title>The Natural Products Discovery Center: Release of the First 8490 Sequenced Strains for Exploring Actinobacteria Biosynthetic Diversity.</title>
        <authorList>
            <person name="Kalkreuter E."/>
            <person name="Kautsar S.A."/>
            <person name="Yang D."/>
            <person name="Bader C.D."/>
            <person name="Teijaro C.N."/>
            <person name="Fluegel L."/>
            <person name="Davis C.M."/>
            <person name="Simpson J.R."/>
            <person name="Lauterbach L."/>
            <person name="Steele A.D."/>
            <person name="Gui C."/>
            <person name="Meng S."/>
            <person name="Li G."/>
            <person name="Viehrig K."/>
            <person name="Ye F."/>
            <person name="Su P."/>
            <person name="Kiefer A.F."/>
            <person name="Nichols A."/>
            <person name="Cepeda A.J."/>
            <person name="Yan W."/>
            <person name="Fan B."/>
            <person name="Jiang Y."/>
            <person name="Adhikari A."/>
            <person name="Zheng C.-J."/>
            <person name="Schuster L."/>
            <person name="Cowan T.M."/>
            <person name="Smanski M.J."/>
            <person name="Chevrette M.G."/>
            <person name="De Carvalho L.P.S."/>
            <person name="Shen B."/>
        </authorList>
    </citation>
    <scope>NUCLEOTIDE SEQUENCE [LARGE SCALE GENOMIC DNA]</scope>
    <source>
        <strain evidence="2 3">NPDC045705</strain>
    </source>
</reference>
<evidence type="ECO:0000256" key="1">
    <source>
        <dbReference type="SAM" id="MobiDB-lite"/>
    </source>
</evidence>
<evidence type="ECO:0000313" key="2">
    <source>
        <dbReference type="EMBL" id="MEU7292314.1"/>
    </source>
</evidence>
<accession>A0ABV3CQ23</accession>
<feature type="region of interest" description="Disordered" evidence="1">
    <location>
        <begin position="122"/>
        <end position="226"/>
    </location>
</feature>